<dbReference type="InterPro" id="IPR027417">
    <property type="entry name" value="P-loop_NTPase"/>
</dbReference>
<evidence type="ECO:0000313" key="3">
    <source>
        <dbReference type="Proteomes" id="UP000198634"/>
    </source>
</evidence>
<dbReference type="Pfam" id="PF00005">
    <property type="entry name" value="ABC_tran"/>
    <property type="match status" value="1"/>
</dbReference>
<gene>
    <name evidence="2" type="ORF">SAMN04488092_10352</name>
</gene>
<dbReference type="Gene3D" id="3.40.50.300">
    <property type="entry name" value="P-loop containing nucleotide triphosphate hydrolases"/>
    <property type="match status" value="1"/>
</dbReference>
<evidence type="ECO:0000313" key="2">
    <source>
        <dbReference type="EMBL" id="SEP93962.1"/>
    </source>
</evidence>
<dbReference type="SUPFAM" id="SSF52540">
    <property type="entry name" value="P-loop containing nucleoside triphosphate hydrolases"/>
    <property type="match status" value="1"/>
</dbReference>
<protein>
    <submittedName>
        <fullName evidence="2">ABC transporter</fullName>
    </submittedName>
</protein>
<accession>A0A1H9BYH5</accession>
<proteinExistence type="predicted"/>
<dbReference type="GO" id="GO:0005524">
    <property type="term" value="F:ATP binding"/>
    <property type="evidence" value="ECO:0007669"/>
    <property type="project" value="InterPro"/>
</dbReference>
<dbReference type="GO" id="GO:0016887">
    <property type="term" value="F:ATP hydrolysis activity"/>
    <property type="evidence" value="ECO:0007669"/>
    <property type="project" value="InterPro"/>
</dbReference>
<name>A0A1H9BYH5_9RHOB</name>
<dbReference type="InterPro" id="IPR003439">
    <property type="entry name" value="ABC_transporter-like_ATP-bd"/>
</dbReference>
<feature type="domain" description="ABC transporter" evidence="1">
    <location>
        <begin position="18"/>
        <end position="44"/>
    </location>
</feature>
<reference evidence="2 3" key="1">
    <citation type="submission" date="2016-10" db="EMBL/GenBank/DDBJ databases">
        <authorList>
            <person name="de Groot N.N."/>
        </authorList>
    </citation>
    <scope>NUCLEOTIDE SEQUENCE [LARGE SCALE GENOMIC DNA]</scope>
    <source>
        <strain evidence="2 3">DSM 22007</strain>
    </source>
</reference>
<dbReference type="Proteomes" id="UP000198634">
    <property type="component" value="Unassembled WGS sequence"/>
</dbReference>
<dbReference type="RefSeq" id="WP_090268782.1">
    <property type="nucleotide sequence ID" value="NZ_FOEP01000003.1"/>
</dbReference>
<organism evidence="2 3">
    <name type="scientific">Thalassovita taeanensis</name>
    <dbReference type="NCBI Taxonomy" id="657014"/>
    <lineage>
        <taxon>Bacteria</taxon>
        <taxon>Pseudomonadati</taxon>
        <taxon>Pseudomonadota</taxon>
        <taxon>Alphaproteobacteria</taxon>
        <taxon>Rhodobacterales</taxon>
        <taxon>Roseobacteraceae</taxon>
        <taxon>Thalassovita</taxon>
    </lineage>
</organism>
<dbReference type="EMBL" id="FOEP01000003">
    <property type="protein sequence ID" value="SEP93962.1"/>
    <property type="molecule type" value="Genomic_DNA"/>
</dbReference>
<dbReference type="STRING" id="657014.SAMN04488092_10352"/>
<dbReference type="AlphaFoldDB" id="A0A1H9BYH5"/>
<keyword evidence="3" id="KW-1185">Reference proteome</keyword>
<sequence length="70" mass="7349">MLLEVQHIGVAFGAVPPLRDPSLHLSRGEVLGLVGESGSGKSLTALPERKMRAYCGGPHRDGATKPDDLS</sequence>
<dbReference type="OrthoDB" id="7877272at2"/>
<evidence type="ECO:0000259" key="1">
    <source>
        <dbReference type="Pfam" id="PF00005"/>
    </source>
</evidence>